<evidence type="ECO:0000313" key="2">
    <source>
        <dbReference type="Proteomes" id="UP001630127"/>
    </source>
</evidence>
<evidence type="ECO:0000313" key="1">
    <source>
        <dbReference type="EMBL" id="KAL3520565.1"/>
    </source>
</evidence>
<sequence>MKVVIGPFSSLISKEVHMLLSHDHDGEQSTNKFLLPFTRTNLDKNAWDALSSNFGETCYTTCYWGWVEDVLSRHKKVLLDAKIYDAVHASLFTYDYCDNILHAFLELWCHTTNTLHSSTGELSISFWDLRKLRCLPIHGIFYDEVVPSTDELCAISTDGKPQLPASCIRLFSSFHKLTKTTKDVRIAD</sequence>
<dbReference type="PANTHER" id="PTHR36607:SF20">
    <property type="entry name" value="AMINOTRANSFERASE-LIKE PLANT MOBILE DOMAIN-CONTAINING PROTEIN"/>
    <property type="match status" value="1"/>
</dbReference>
<evidence type="ECO:0008006" key="3">
    <source>
        <dbReference type="Google" id="ProtNLM"/>
    </source>
</evidence>
<protein>
    <recommendedName>
        <fullName evidence="3">Aminotransferase-like plant mobile domain-containing protein</fullName>
    </recommendedName>
</protein>
<comment type="caution">
    <text evidence="1">The sequence shown here is derived from an EMBL/GenBank/DDBJ whole genome shotgun (WGS) entry which is preliminary data.</text>
</comment>
<reference evidence="1 2" key="1">
    <citation type="submission" date="2024-11" db="EMBL/GenBank/DDBJ databases">
        <title>A near-complete genome assembly of Cinchona calisaya.</title>
        <authorList>
            <person name="Lian D.C."/>
            <person name="Zhao X.W."/>
            <person name="Wei L."/>
        </authorList>
    </citation>
    <scope>NUCLEOTIDE SEQUENCE [LARGE SCALE GENOMIC DNA]</scope>
    <source>
        <tissue evidence="1">Nenye</tissue>
    </source>
</reference>
<name>A0ABD2ZM93_9GENT</name>
<organism evidence="1 2">
    <name type="scientific">Cinchona calisaya</name>
    <dbReference type="NCBI Taxonomy" id="153742"/>
    <lineage>
        <taxon>Eukaryota</taxon>
        <taxon>Viridiplantae</taxon>
        <taxon>Streptophyta</taxon>
        <taxon>Embryophyta</taxon>
        <taxon>Tracheophyta</taxon>
        <taxon>Spermatophyta</taxon>
        <taxon>Magnoliopsida</taxon>
        <taxon>eudicotyledons</taxon>
        <taxon>Gunneridae</taxon>
        <taxon>Pentapetalae</taxon>
        <taxon>asterids</taxon>
        <taxon>lamiids</taxon>
        <taxon>Gentianales</taxon>
        <taxon>Rubiaceae</taxon>
        <taxon>Cinchonoideae</taxon>
        <taxon>Cinchoneae</taxon>
        <taxon>Cinchona</taxon>
    </lineage>
</organism>
<dbReference type="AlphaFoldDB" id="A0ABD2ZM93"/>
<gene>
    <name evidence="1" type="ORF">ACH5RR_018714</name>
</gene>
<proteinExistence type="predicted"/>
<dbReference type="EMBL" id="JBJUIK010000008">
    <property type="protein sequence ID" value="KAL3520565.1"/>
    <property type="molecule type" value="Genomic_DNA"/>
</dbReference>
<accession>A0ABD2ZM93</accession>
<dbReference type="PANTHER" id="PTHR36607">
    <property type="entry name" value="1,2-DIHYDROXY-3-KETO-5-METHYLTHIOPENTENE DIOXYGENASE 4"/>
    <property type="match status" value="1"/>
</dbReference>
<keyword evidence="2" id="KW-1185">Reference proteome</keyword>
<dbReference type="Proteomes" id="UP001630127">
    <property type="component" value="Unassembled WGS sequence"/>
</dbReference>